<keyword evidence="1" id="KW-0732">Signal</keyword>
<sequence length="137" mass="15094">FKPWVSLPGVTVCLMTLVSLQPASVGDTLLLTRLEKGSAPVTIRIPTGCSKAPLSSVLREFDGIQREQKESINCTDHVEWWQCRLKLDQRMKSLIETLETQVLGCWKGALLPGSPEPGLAEEVSALRARLQQRVGTP</sequence>
<dbReference type="GO" id="GO:0051307">
    <property type="term" value="P:meiotic chromosome separation"/>
    <property type="evidence" value="ECO:0007669"/>
    <property type="project" value="TreeGrafter"/>
</dbReference>
<name>A0A7K4LUM2_9AVES</name>
<dbReference type="PANTHER" id="PTHR12792">
    <property type="entry name" value="EXTRA SPINDLE POLES 1-RELATED"/>
    <property type="match status" value="1"/>
</dbReference>
<reference evidence="2 3" key="1">
    <citation type="submission" date="2019-09" db="EMBL/GenBank/DDBJ databases">
        <title>Bird 10,000 Genomes (B10K) Project - Family phase.</title>
        <authorList>
            <person name="Zhang G."/>
        </authorList>
    </citation>
    <scope>NUCLEOTIDE SEQUENCE [LARGE SCALE GENOMIC DNA]</scope>
    <source>
        <strain evidence="2">B10K-MSB-37135</strain>
        <tissue evidence="2">Heart</tissue>
    </source>
</reference>
<dbReference type="GO" id="GO:0005737">
    <property type="term" value="C:cytoplasm"/>
    <property type="evidence" value="ECO:0007669"/>
    <property type="project" value="TreeGrafter"/>
</dbReference>
<dbReference type="GO" id="GO:0006508">
    <property type="term" value="P:proteolysis"/>
    <property type="evidence" value="ECO:0007669"/>
    <property type="project" value="InterPro"/>
</dbReference>
<dbReference type="Proteomes" id="UP000534426">
    <property type="component" value="Unassembled WGS sequence"/>
</dbReference>
<feature type="non-terminal residue" evidence="2">
    <location>
        <position position="1"/>
    </location>
</feature>
<comment type="caution">
    <text evidence="2">The sequence shown here is derived from an EMBL/GenBank/DDBJ whole genome shotgun (WGS) entry which is preliminary data.</text>
</comment>
<dbReference type="InterPro" id="IPR005314">
    <property type="entry name" value="Peptidase_C50"/>
</dbReference>
<organism evidence="2 3">
    <name type="scientific">Crypturellus undulatus</name>
    <dbReference type="NCBI Taxonomy" id="48396"/>
    <lineage>
        <taxon>Eukaryota</taxon>
        <taxon>Metazoa</taxon>
        <taxon>Chordata</taxon>
        <taxon>Craniata</taxon>
        <taxon>Vertebrata</taxon>
        <taxon>Euteleostomi</taxon>
        <taxon>Archelosauria</taxon>
        <taxon>Archosauria</taxon>
        <taxon>Dinosauria</taxon>
        <taxon>Saurischia</taxon>
        <taxon>Theropoda</taxon>
        <taxon>Coelurosauria</taxon>
        <taxon>Aves</taxon>
        <taxon>Palaeognathae</taxon>
        <taxon>Tinamiformes</taxon>
        <taxon>Tinamidae</taxon>
        <taxon>Crypturellus</taxon>
    </lineage>
</organism>
<gene>
    <name evidence="2" type="primary">Espl1_0</name>
    <name evidence="2" type="ORF">CRYUND_R15602</name>
</gene>
<dbReference type="GO" id="GO:0005813">
    <property type="term" value="C:centrosome"/>
    <property type="evidence" value="ECO:0007669"/>
    <property type="project" value="TreeGrafter"/>
</dbReference>
<proteinExistence type="predicted"/>
<feature type="chain" id="PRO_5029780112" evidence="1">
    <location>
        <begin position="21"/>
        <end position="137"/>
    </location>
</feature>
<dbReference type="GO" id="GO:0005634">
    <property type="term" value="C:nucleus"/>
    <property type="evidence" value="ECO:0007669"/>
    <property type="project" value="InterPro"/>
</dbReference>
<dbReference type="GO" id="GO:0004197">
    <property type="term" value="F:cysteine-type endopeptidase activity"/>
    <property type="evidence" value="ECO:0007669"/>
    <property type="project" value="InterPro"/>
</dbReference>
<evidence type="ECO:0000313" key="2">
    <source>
        <dbReference type="EMBL" id="NWJ08431.1"/>
    </source>
</evidence>
<evidence type="ECO:0000256" key="1">
    <source>
        <dbReference type="SAM" id="SignalP"/>
    </source>
</evidence>
<protein>
    <submittedName>
        <fullName evidence="2">ESPL1 protein</fullName>
    </submittedName>
</protein>
<feature type="signal peptide" evidence="1">
    <location>
        <begin position="1"/>
        <end position="20"/>
    </location>
</feature>
<dbReference type="GO" id="GO:0072686">
    <property type="term" value="C:mitotic spindle"/>
    <property type="evidence" value="ECO:0007669"/>
    <property type="project" value="TreeGrafter"/>
</dbReference>
<feature type="non-terminal residue" evidence="2">
    <location>
        <position position="137"/>
    </location>
</feature>
<keyword evidence="3" id="KW-1185">Reference proteome</keyword>
<dbReference type="PANTHER" id="PTHR12792:SF0">
    <property type="entry name" value="SEPARIN"/>
    <property type="match status" value="1"/>
</dbReference>
<dbReference type="Pfam" id="PF03568">
    <property type="entry name" value="Separin_C"/>
    <property type="match status" value="1"/>
</dbReference>
<evidence type="ECO:0000313" key="3">
    <source>
        <dbReference type="Proteomes" id="UP000534426"/>
    </source>
</evidence>
<dbReference type="AlphaFoldDB" id="A0A7K4LUM2"/>
<accession>A0A7K4LUM2</accession>
<dbReference type="EMBL" id="VWPW01025239">
    <property type="protein sequence ID" value="NWJ08431.1"/>
    <property type="molecule type" value="Genomic_DNA"/>
</dbReference>